<name>A0A948RYM9_UNCEI</name>
<feature type="domain" description="Dinitrogenase iron-molybdenum cofactor biosynthesis" evidence="2">
    <location>
        <begin position="9"/>
        <end position="95"/>
    </location>
</feature>
<evidence type="ECO:0000259" key="2">
    <source>
        <dbReference type="Pfam" id="PF02579"/>
    </source>
</evidence>
<feature type="compositionally biased region" description="Basic residues" evidence="1">
    <location>
        <begin position="139"/>
        <end position="148"/>
    </location>
</feature>
<dbReference type="Gene3D" id="3.30.420.130">
    <property type="entry name" value="Dinitrogenase iron-molybdenum cofactor biosynthesis domain"/>
    <property type="match status" value="1"/>
</dbReference>
<evidence type="ECO:0000313" key="3">
    <source>
        <dbReference type="EMBL" id="MBU2693255.1"/>
    </source>
</evidence>
<dbReference type="InterPro" id="IPR036105">
    <property type="entry name" value="DiNase_FeMo-co_biosyn_sf"/>
</dbReference>
<organism evidence="3 4">
    <name type="scientific">Eiseniibacteriota bacterium</name>
    <dbReference type="NCBI Taxonomy" id="2212470"/>
    <lineage>
        <taxon>Bacteria</taxon>
        <taxon>Candidatus Eiseniibacteriota</taxon>
    </lineage>
</organism>
<dbReference type="Pfam" id="PF02579">
    <property type="entry name" value="Nitro_FeMo-Co"/>
    <property type="match status" value="1"/>
</dbReference>
<sequence length="148" mass="16564">MKIAVATFGNRVSPRFDCAGAFYITTAKTGESADAAQFMTDGFSSQDRIRLLVDQRVEALICGAIDETSAHQIKQCGIALYSWISGTVEDSLRSYHRGELEPGMMMGSGGRCRGRWRMRGNRNNYCENQEQKEGGCTNARRRSKRPQR</sequence>
<dbReference type="SUPFAM" id="SSF53146">
    <property type="entry name" value="Nitrogenase accessory factor-like"/>
    <property type="match status" value="1"/>
</dbReference>
<accession>A0A948RYM9</accession>
<dbReference type="PANTHER" id="PTHR42983:SF1">
    <property type="entry name" value="IRON-MOLYBDENUM PROTEIN"/>
    <property type="match status" value="1"/>
</dbReference>
<gene>
    <name evidence="3" type="ORF">KJ970_20245</name>
</gene>
<comment type="caution">
    <text evidence="3">The sequence shown here is derived from an EMBL/GenBank/DDBJ whole genome shotgun (WGS) entry which is preliminary data.</text>
</comment>
<proteinExistence type="predicted"/>
<reference evidence="3" key="1">
    <citation type="submission" date="2021-05" db="EMBL/GenBank/DDBJ databases">
        <title>Energy efficiency and biological interactions define the core microbiome of deep oligotrophic groundwater.</title>
        <authorList>
            <person name="Mehrshad M."/>
            <person name="Lopez-Fernandez M."/>
            <person name="Bell E."/>
            <person name="Bernier-Latmani R."/>
            <person name="Bertilsson S."/>
            <person name="Dopson M."/>
        </authorList>
    </citation>
    <scope>NUCLEOTIDE SEQUENCE</scope>
    <source>
        <strain evidence="3">Modern_marine.mb.64</strain>
    </source>
</reference>
<dbReference type="Proteomes" id="UP000777784">
    <property type="component" value="Unassembled WGS sequence"/>
</dbReference>
<dbReference type="AlphaFoldDB" id="A0A948RYM9"/>
<evidence type="ECO:0000313" key="4">
    <source>
        <dbReference type="Proteomes" id="UP000777784"/>
    </source>
</evidence>
<dbReference type="InterPro" id="IPR003731">
    <property type="entry name" value="Di-Nase_FeMo-co_biosynth"/>
</dbReference>
<evidence type="ECO:0000256" key="1">
    <source>
        <dbReference type="SAM" id="MobiDB-lite"/>
    </source>
</evidence>
<feature type="region of interest" description="Disordered" evidence="1">
    <location>
        <begin position="128"/>
        <end position="148"/>
    </location>
</feature>
<protein>
    <recommendedName>
        <fullName evidence="2">Dinitrogenase iron-molybdenum cofactor biosynthesis domain-containing protein</fullName>
    </recommendedName>
</protein>
<dbReference type="PANTHER" id="PTHR42983">
    <property type="entry name" value="DINITROGENASE IRON-MOLYBDENUM COFACTOR PROTEIN-RELATED"/>
    <property type="match status" value="1"/>
</dbReference>
<dbReference type="EMBL" id="JAHJDP010000118">
    <property type="protein sequence ID" value="MBU2693255.1"/>
    <property type="molecule type" value="Genomic_DNA"/>
</dbReference>